<gene>
    <name evidence="2" type="ORF">PGLA2088_LOCUS41475</name>
</gene>
<organism evidence="2 3">
    <name type="scientific">Polarella glacialis</name>
    <name type="common">Dinoflagellate</name>
    <dbReference type="NCBI Taxonomy" id="89957"/>
    <lineage>
        <taxon>Eukaryota</taxon>
        <taxon>Sar</taxon>
        <taxon>Alveolata</taxon>
        <taxon>Dinophyceae</taxon>
        <taxon>Suessiales</taxon>
        <taxon>Suessiaceae</taxon>
        <taxon>Polarella</taxon>
    </lineage>
</organism>
<protein>
    <submittedName>
        <fullName evidence="2">Uncharacterized protein</fullName>
    </submittedName>
</protein>
<feature type="compositionally biased region" description="Low complexity" evidence="1">
    <location>
        <begin position="134"/>
        <end position="148"/>
    </location>
</feature>
<proteinExistence type="predicted"/>
<feature type="region of interest" description="Disordered" evidence="1">
    <location>
        <begin position="1"/>
        <end position="23"/>
    </location>
</feature>
<feature type="compositionally biased region" description="Basic and acidic residues" evidence="1">
    <location>
        <begin position="163"/>
        <end position="185"/>
    </location>
</feature>
<reference evidence="2" key="1">
    <citation type="submission" date="2021-02" db="EMBL/GenBank/DDBJ databases">
        <authorList>
            <person name="Dougan E. K."/>
            <person name="Rhodes N."/>
            <person name="Thang M."/>
            <person name="Chan C."/>
        </authorList>
    </citation>
    <scope>NUCLEOTIDE SEQUENCE</scope>
</reference>
<feature type="compositionally biased region" description="Basic and acidic residues" evidence="1">
    <location>
        <begin position="229"/>
        <end position="251"/>
    </location>
</feature>
<evidence type="ECO:0000256" key="1">
    <source>
        <dbReference type="SAM" id="MobiDB-lite"/>
    </source>
</evidence>
<feature type="region of interest" description="Disordered" evidence="1">
    <location>
        <begin position="64"/>
        <end position="251"/>
    </location>
</feature>
<feature type="compositionally biased region" description="Basic and acidic residues" evidence="1">
    <location>
        <begin position="1"/>
        <end position="21"/>
    </location>
</feature>
<sequence>MEEGAKARRLTDPRLTEDERTQLAARVTTKATVFLQSDQSKSLVYVEAENKNLQDELEELLALKKNHDASKGRRGCKLQPSSGTEGRRGSKLQPSSGTEGSSKGSSKDRRHRSSKEKVSSQPIDGLIGEEGDLPSSFAIPSPSASSSSEGEEDEEEQQQPTQDDIRDTLMKRMKEAGDVAGKDGQHDEDDTSESSSDSEEGEDVEGSGETKGRRDGTTNSDEGEGGEEQGNKEEEGSHDDELLKADPDYED</sequence>
<accession>A0A813L4Y1</accession>
<comment type="caution">
    <text evidence="2">The sequence shown here is derived from an EMBL/GenBank/DDBJ whole genome shotgun (WGS) entry which is preliminary data.</text>
</comment>
<evidence type="ECO:0000313" key="2">
    <source>
        <dbReference type="EMBL" id="CAE8720686.1"/>
    </source>
</evidence>
<name>A0A813L4Y1_POLGL</name>
<evidence type="ECO:0000313" key="3">
    <source>
        <dbReference type="Proteomes" id="UP000626109"/>
    </source>
</evidence>
<dbReference type="EMBL" id="CAJNNW010033852">
    <property type="protein sequence ID" value="CAE8720686.1"/>
    <property type="molecule type" value="Genomic_DNA"/>
</dbReference>
<feature type="compositionally biased region" description="Acidic residues" evidence="1">
    <location>
        <begin position="186"/>
        <end position="206"/>
    </location>
</feature>
<dbReference type="AlphaFoldDB" id="A0A813L4Y1"/>
<dbReference type="Proteomes" id="UP000626109">
    <property type="component" value="Unassembled WGS sequence"/>
</dbReference>
<feature type="compositionally biased region" description="Low complexity" evidence="1">
    <location>
        <begin position="95"/>
        <end position="104"/>
    </location>
</feature>
<feature type="non-terminal residue" evidence="2">
    <location>
        <position position="251"/>
    </location>
</feature>